<keyword evidence="2" id="KW-1185">Reference proteome</keyword>
<accession>W5S603</accession>
<name>W5S603_9VIRU</name>
<sequence>MSKRKEMGLTSSKSQIEIVAFQREALHSEADAILGHGVLIHEVCSVLGVPIEKISIPPSGFSRLEWYSHLFELEKIHYQRLKFNKEIAEFHEEVLR</sequence>
<protein>
    <submittedName>
        <fullName evidence="1">Uncharacterized protein</fullName>
    </submittedName>
</protein>
<reference evidence="1 2" key="1">
    <citation type="journal article" date="2014" name="Proc. Natl. Acad. Sci. U.S.A.">
        <title>Thirty-thousand-year-old distant relative of giant icosahedral DNA viruses with a pandoravirus morphology.</title>
        <authorList>
            <person name="Legendre M."/>
            <person name="Bartoli J."/>
            <person name="Shmakova L."/>
            <person name="Jeudy S."/>
            <person name="Labadie K."/>
            <person name="Adrait A."/>
            <person name="Lescot M."/>
            <person name="Poirot O."/>
            <person name="Bertaux L."/>
            <person name="Bruley C."/>
            <person name="Coute Y."/>
            <person name="Rivkina E."/>
            <person name="Abergel C."/>
            <person name="Claverie J.M."/>
        </authorList>
    </citation>
    <scope>NUCLEOTIDE SEQUENCE [LARGE SCALE GENOMIC DNA]</scope>
    <source>
        <strain evidence="1">P1084-T</strain>
    </source>
</reference>
<dbReference type="RefSeq" id="YP_009001067.1">
    <property type="nucleotide sequence ID" value="NC_023423.1"/>
</dbReference>
<dbReference type="GeneID" id="18266193"/>
<gene>
    <name evidence="1" type="ORF">pv_165</name>
</gene>
<dbReference type="EMBL" id="KF740664">
    <property type="protein sequence ID" value="AHH01732.1"/>
    <property type="molecule type" value="Genomic_DNA"/>
</dbReference>
<evidence type="ECO:0000313" key="2">
    <source>
        <dbReference type="Proteomes" id="UP000202176"/>
    </source>
</evidence>
<proteinExistence type="predicted"/>
<organism evidence="1 2">
    <name type="scientific">Pithovirus sibericum</name>
    <dbReference type="NCBI Taxonomy" id="1450746"/>
    <lineage>
        <taxon>Viruses</taxon>
        <taxon>Pithoviruses</taxon>
        <taxon>Orthopithovirinae</taxon>
        <taxon>Alphapithovirus</taxon>
        <taxon>Alphapithovirus sibericum</taxon>
    </lineage>
</organism>
<dbReference type="KEGG" id="vg:18266193"/>
<dbReference type="Proteomes" id="UP000202176">
    <property type="component" value="Segment"/>
</dbReference>
<evidence type="ECO:0000313" key="1">
    <source>
        <dbReference type="EMBL" id="AHH01732.1"/>
    </source>
</evidence>